<evidence type="ECO:0000256" key="2">
    <source>
        <dbReference type="ARBA" id="ARBA00010214"/>
    </source>
</evidence>
<dbReference type="GO" id="GO:0003919">
    <property type="term" value="F:FMN adenylyltransferase activity"/>
    <property type="evidence" value="ECO:0007669"/>
    <property type="project" value="UniProtKB-EC"/>
</dbReference>
<keyword evidence="8" id="KW-0274">FAD</keyword>
<evidence type="ECO:0000256" key="4">
    <source>
        <dbReference type="ARBA" id="ARBA00022643"/>
    </source>
</evidence>
<feature type="compositionally biased region" description="Low complexity" evidence="12">
    <location>
        <begin position="37"/>
        <end position="47"/>
    </location>
</feature>
<evidence type="ECO:0000256" key="1">
    <source>
        <dbReference type="ARBA" id="ARBA00004726"/>
    </source>
</evidence>
<dbReference type="PANTHER" id="PTHR22749:SF6">
    <property type="entry name" value="RIBOFLAVIN KINASE"/>
    <property type="match status" value="1"/>
</dbReference>
<comment type="catalytic activity">
    <reaction evidence="10">
        <text>riboflavin + ATP = FMN + ADP + H(+)</text>
        <dbReference type="Rhea" id="RHEA:14357"/>
        <dbReference type="ChEBI" id="CHEBI:15378"/>
        <dbReference type="ChEBI" id="CHEBI:30616"/>
        <dbReference type="ChEBI" id="CHEBI:57986"/>
        <dbReference type="ChEBI" id="CHEBI:58210"/>
        <dbReference type="ChEBI" id="CHEBI:456216"/>
        <dbReference type="EC" id="2.7.1.26"/>
    </reaction>
</comment>
<keyword evidence="15" id="KW-1185">Reference proteome</keyword>
<accession>C8PJ61</accession>
<comment type="similarity">
    <text evidence="2">Belongs to the RibF family.</text>
</comment>
<evidence type="ECO:0000313" key="14">
    <source>
        <dbReference type="EMBL" id="EEV16966.1"/>
    </source>
</evidence>
<dbReference type="GO" id="GO:0008531">
    <property type="term" value="F:riboflavin kinase activity"/>
    <property type="evidence" value="ECO:0007669"/>
    <property type="project" value="UniProtKB-EC"/>
</dbReference>
<dbReference type="InterPro" id="IPR015864">
    <property type="entry name" value="FAD_synthase"/>
</dbReference>
<feature type="compositionally biased region" description="Basic and acidic residues" evidence="12">
    <location>
        <begin position="1"/>
        <end position="12"/>
    </location>
</feature>
<keyword evidence="6" id="KW-0548">Nucleotidyltransferase</keyword>
<reference evidence="14 15" key="1">
    <citation type="submission" date="2009-07" db="EMBL/GenBank/DDBJ databases">
        <authorList>
            <person name="Madupu R."/>
            <person name="Sebastian Y."/>
            <person name="Durkin A.S."/>
            <person name="Torralba M."/>
            <person name="Methe B."/>
            <person name="Sutton G.G."/>
            <person name="Strausberg R.L."/>
            <person name="Nelson K.E."/>
        </authorList>
    </citation>
    <scope>NUCLEOTIDE SEQUENCE [LARGE SCALE GENOMIC DNA]</scope>
    <source>
        <strain evidence="14 15">RM3268</strain>
    </source>
</reference>
<evidence type="ECO:0000313" key="15">
    <source>
        <dbReference type="Proteomes" id="UP000005709"/>
    </source>
</evidence>
<dbReference type="GO" id="GO:0005524">
    <property type="term" value="F:ATP binding"/>
    <property type="evidence" value="ECO:0007669"/>
    <property type="project" value="UniProtKB-KW"/>
</dbReference>
<evidence type="ECO:0000256" key="11">
    <source>
        <dbReference type="ARBA" id="ARBA00049494"/>
    </source>
</evidence>
<keyword evidence="3" id="KW-0285">Flavoprotein</keyword>
<sequence length="460" mass="50466">MANQKSCKDHTKASLRNFKEQNFVAQNSSLQNFTERNSTSNGGNSSKSIEHPKQELRENKTGDAHRADEADTDAACSNETAYGSTCDNGVDAQAQGMLPACAEVLRARLSEQFTRGEFFATLQGANREEVRAVAIGNFDGMHLGHQKLFENLGEHGAIIVILAGGGTKLTPFASRQAFTDKKIFYCDLRAIKSLSGGEFIALLRQNFINLQKIVVGEDFRFGRDRAWDVEFLRREFRGRTCVVGEFCLSGGGVHSSRIKELLSRGRCEEAAELLGRDYEICGRIVRGQGRGAREFVATLNLDASGYFMPKSGVYATLARAESKEFASVSFLGHRLSTDGAFALETHILGDFAGFEVGLNSAQDHAPCCGGQTAHSARNLDEISACNSVEISTQNFAASESLRAKNKNLEAVDKNGGVKFVCVKFIKFLRENQNFTDLAQLKEQILKDASEAEAVLRSYKF</sequence>
<dbReference type="UniPathway" id="UPA00277">
    <property type="reaction ID" value="UER00407"/>
</dbReference>
<gene>
    <name evidence="14" type="ORF">CAMGR0001_1260</name>
</gene>
<dbReference type="GO" id="GO:0009398">
    <property type="term" value="P:FMN biosynthetic process"/>
    <property type="evidence" value="ECO:0007669"/>
    <property type="project" value="TreeGrafter"/>
</dbReference>
<evidence type="ECO:0000256" key="6">
    <source>
        <dbReference type="ARBA" id="ARBA00022695"/>
    </source>
</evidence>
<comment type="caution">
    <text evidence="14">The sequence shown here is derived from an EMBL/GenBank/DDBJ whole genome shotgun (WGS) entry which is preliminary data.</text>
</comment>
<dbReference type="Pfam" id="PF01687">
    <property type="entry name" value="Flavokinase"/>
    <property type="match status" value="2"/>
</dbReference>
<dbReference type="GO" id="GO:0006747">
    <property type="term" value="P:FAD biosynthetic process"/>
    <property type="evidence" value="ECO:0007669"/>
    <property type="project" value="UniProtKB-UniPathway"/>
</dbReference>
<keyword evidence="4" id="KW-0288">FMN</keyword>
<dbReference type="GO" id="GO:0009231">
    <property type="term" value="P:riboflavin biosynthetic process"/>
    <property type="evidence" value="ECO:0007669"/>
    <property type="project" value="InterPro"/>
</dbReference>
<dbReference type="SUPFAM" id="SSF82114">
    <property type="entry name" value="Riboflavin kinase-like"/>
    <property type="match status" value="1"/>
</dbReference>
<dbReference type="AlphaFoldDB" id="C8PJ61"/>
<dbReference type="InterPro" id="IPR014729">
    <property type="entry name" value="Rossmann-like_a/b/a_fold"/>
</dbReference>
<feature type="domain" description="Riboflavin kinase" evidence="13">
    <location>
        <begin position="273"/>
        <end position="456"/>
    </location>
</feature>
<keyword evidence="7" id="KW-0547">Nucleotide-binding</keyword>
<dbReference type="EMBL" id="ACYG01000027">
    <property type="protein sequence ID" value="EEV16966.1"/>
    <property type="molecule type" value="Genomic_DNA"/>
</dbReference>
<evidence type="ECO:0000256" key="3">
    <source>
        <dbReference type="ARBA" id="ARBA00022630"/>
    </source>
</evidence>
<evidence type="ECO:0000256" key="12">
    <source>
        <dbReference type="SAM" id="MobiDB-lite"/>
    </source>
</evidence>
<evidence type="ECO:0000256" key="10">
    <source>
        <dbReference type="ARBA" id="ARBA00047880"/>
    </source>
</evidence>
<dbReference type="PANTHER" id="PTHR22749">
    <property type="entry name" value="RIBOFLAVIN KINASE/FMN ADENYLYLTRANSFERASE"/>
    <property type="match status" value="1"/>
</dbReference>
<evidence type="ECO:0000256" key="5">
    <source>
        <dbReference type="ARBA" id="ARBA00022679"/>
    </source>
</evidence>
<evidence type="ECO:0000256" key="8">
    <source>
        <dbReference type="ARBA" id="ARBA00022827"/>
    </source>
</evidence>
<dbReference type="Pfam" id="PF06574">
    <property type="entry name" value="FAD_syn"/>
    <property type="match status" value="1"/>
</dbReference>
<dbReference type="OrthoDB" id="9803667at2"/>
<organism evidence="14 15">
    <name type="scientific">Campylobacter gracilis RM3268</name>
    <dbReference type="NCBI Taxonomy" id="553220"/>
    <lineage>
        <taxon>Bacteria</taxon>
        <taxon>Pseudomonadati</taxon>
        <taxon>Campylobacterota</taxon>
        <taxon>Epsilonproteobacteria</taxon>
        <taxon>Campylobacterales</taxon>
        <taxon>Campylobacteraceae</taxon>
        <taxon>Campylobacter</taxon>
    </lineage>
</organism>
<keyword evidence="9" id="KW-0067">ATP-binding</keyword>
<dbReference type="RefSeq" id="WP_005871864.1">
    <property type="nucleotide sequence ID" value="NZ_ACYG01000027.1"/>
</dbReference>
<dbReference type="SMART" id="SM00904">
    <property type="entry name" value="Flavokinase"/>
    <property type="match status" value="1"/>
</dbReference>
<dbReference type="InterPro" id="IPR023465">
    <property type="entry name" value="Riboflavin_kinase_dom_sf"/>
</dbReference>
<evidence type="ECO:0000256" key="9">
    <source>
        <dbReference type="ARBA" id="ARBA00022840"/>
    </source>
</evidence>
<keyword evidence="5" id="KW-0808">Transferase</keyword>
<evidence type="ECO:0000259" key="13">
    <source>
        <dbReference type="SMART" id="SM00904"/>
    </source>
</evidence>
<feature type="region of interest" description="Disordered" evidence="12">
    <location>
        <begin position="1"/>
        <end position="73"/>
    </location>
</feature>
<keyword evidence="14" id="KW-0418">Kinase</keyword>
<name>C8PJ61_9BACT</name>
<dbReference type="InterPro" id="IPR023468">
    <property type="entry name" value="Riboflavin_kinase"/>
</dbReference>
<evidence type="ECO:0000256" key="7">
    <source>
        <dbReference type="ARBA" id="ARBA00022741"/>
    </source>
</evidence>
<proteinExistence type="inferred from homology"/>
<dbReference type="Proteomes" id="UP000005709">
    <property type="component" value="Unassembled WGS sequence"/>
</dbReference>
<dbReference type="Gene3D" id="2.40.30.30">
    <property type="entry name" value="Riboflavin kinase-like"/>
    <property type="match status" value="1"/>
</dbReference>
<protein>
    <submittedName>
        <fullName evidence="14">Riboflavin kinase</fullName>
    </submittedName>
</protein>
<feature type="compositionally biased region" description="Basic and acidic residues" evidence="12">
    <location>
        <begin position="48"/>
        <end position="69"/>
    </location>
</feature>
<dbReference type="SUPFAM" id="SSF52374">
    <property type="entry name" value="Nucleotidylyl transferase"/>
    <property type="match status" value="1"/>
</dbReference>
<dbReference type="eggNOG" id="COG0196">
    <property type="taxonomic scope" value="Bacteria"/>
</dbReference>
<dbReference type="Gene3D" id="3.40.50.620">
    <property type="entry name" value="HUPs"/>
    <property type="match status" value="2"/>
</dbReference>
<dbReference type="STRING" id="824.CGRAC_0903"/>
<comment type="pathway">
    <text evidence="1">Cofactor biosynthesis; FAD biosynthesis; FAD from FMN: step 1/1.</text>
</comment>
<dbReference type="InterPro" id="IPR015865">
    <property type="entry name" value="Riboflavin_kinase_bac/euk"/>
</dbReference>
<comment type="catalytic activity">
    <reaction evidence="11">
        <text>FMN + ATP + H(+) = FAD + diphosphate</text>
        <dbReference type="Rhea" id="RHEA:17237"/>
        <dbReference type="ChEBI" id="CHEBI:15378"/>
        <dbReference type="ChEBI" id="CHEBI:30616"/>
        <dbReference type="ChEBI" id="CHEBI:33019"/>
        <dbReference type="ChEBI" id="CHEBI:57692"/>
        <dbReference type="ChEBI" id="CHEBI:58210"/>
        <dbReference type="EC" id="2.7.7.2"/>
    </reaction>
</comment>
<feature type="compositionally biased region" description="Polar residues" evidence="12">
    <location>
        <begin position="23"/>
        <end position="36"/>
    </location>
</feature>